<gene>
    <name evidence="2" type="ORF">HMPREF3186_01509</name>
</gene>
<name>A0A133ZR59_9BACL</name>
<evidence type="ECO:0000313" key="3">
    <source>
        <dbReference type="Proteomes" id="UP000070355"/>
    </source>
</evidence>
<sequence>MLNTKKIKKRYFIFLVFYVLFGIALSSILHRELSSDFKQKYKIILFVIEVFFMNLPTLLALIINNYIAKKTKNVEK</sequence>
<dbReference type="OrthoDB" id="2991159at2"/>
<accession>A0A133ZR59</accession>
<comment type="caution">
    <text evidence="2">The sequence shown here is derived from an EMBL/GenBank/DDBJ whole genome shotgun (WGS) entry which is preliminary data.</text>
</comment>
<proteinExistence type="predicted"/>
<dbReference type="RefSeq" id="WP_060914585.1">
    <property type="nucleotide sequence ID" value="NZ_KQ959985.1"/>
</dbReference>
<protein>
    <submittedName>
        <fullName evidence="2">Uncharacterized protein</fullName>
    </submittedName>
</protein>
<feature type="transmembrane region" description="Helical" evidence="1">
    <location>
        <begin position="43"/>
        <end position="67"/>
    </location>
</feature>
<reference evidence="3" key="1">
    <citation type="submission" date="2016-01" db="EMBL/GenBank/DDBJ databases">
        <authorList>
            <person name="Mitreva M."/>
            <person name="Pepin K.H."/>
            <person name="Mihindukulasuriya K.A."/>
            <person name="Fulton R."/>
            <person name="Fronick C."/>
            <person name="O'Laughlin M."/>
            <person name="Miner T."/>
            <person name="Herter B."/>
            <person name="Rosa B.A."/>
            <person name="Cordes M."/>
            <person name="Tomlinson C."/>
            <person name="Wollam A."/>
            <person name="Palsikar V.B."/>
            <person name="Mardis E.R."/>
            <person name="Wilson R.K."/>
        </authorList>
    </citation>
    <scope>NUCLEOTIDE SEQUENCE [LARGE SCALE GENOMIC DNA]</scope>
    <source>
        <strain evidence="3">DNF01167</strain>
    </source>
</reference>
<dbReference type="Proteomes" id="UP000070355">
    <property type="component" value="Unassembled WGS sequence"/>
</dbReference>
<dbReference type="EMBL" id="LSDC01000107">
    <property type="protein sequence ID" value="KXB57959.1"/>
    <property type="molecule type" value="Genomic_DNA"/>
</dbReference>
<evidence type="ECO:0000256" key="1">
    <source>
        <dbReference type="SAM" id="Phobius"/>
    </source>
</evidence>
<evidence type="ECO:0000313" key="2">
    <source>
        <dbReference type="EMBL" id="KXB57959.1"/>
    </source>
</evidence>
<feature type="transmembrane region" description="Helical" evidence="1">
    <location>
        <begin position="12"/>
        <end position="31"/>
    </location>
</feature>
<keyword evidence="1" id="KW-0472">Membrane</keyword>
<organism evidence="2 3">
    <name type="scientific">Gemella haemolysans</name>
    <dbReference type="NCBI Taxonomy" id="1379"/>
    <lineage>
        <taxon>Bacteria</taxon>
        <taxon>Bacillati</taxon>
        <taxon>Bacillota</taxon>
        <taxon>Bacilli</taxon>
        <taxon>Bacillales</taxon>
        <taxon>Gemellaceae</taxon>
        <taxon>Gemella</taxon>
    </lineage>
</organism>
<dbReference type="PATRIC" id="fig|1379.3.peg.1497"/>
<keyword evidence="1" id="KW-0812">Transmembrane</keyword>
<keyword evidence="1" id="KW-1133">Transmembrane helix</keyword>
<dbReference type="AlphaFoldDB" id="A0A133ZR59"/>